<protein>
    <recommendedName>
        <fullName evidence="4">Large ribosomal subunit protein eL14 domain-containing protein</fullName>
    </recommendedName>
</protein>
<dbReference type="Gene3D" id="2.30.30.30">
    <property type="match status" value="1"/>
</dbReference>
<dbReference type="EMBL" id="OZ022405">
    <property type="protein sequence ID" value="CAK9436240.1"/>
    <property type="molecule type" value="Genomic_DNA"/>
</dbReference>
<keyword evidence="6" id="KW-1185">Reference proteome</keyword>
<dbReference type="InterPro" id="IPR014722">
    <property type="entry name" value="Rib_uL2_dom2"/>
</dbReference>
<dbReference type="InterPro" id="IPR039660">
    <property type="entry name" value="Ribosomal_eL14"/>
</dbReference>
<dbReference type="Proteomes" id="UP001497383">
    <property type="component" value="Chromosome 1"/>
</dbReference>
<evidence type="ECO:0000256" key="1">
    <source>
        <dbReference type="ARBA" id="ARBA00006592"/>
    </source>
</evidence>
<organism evidence="5 6">
    <name type="scientific">Lodderomyces beijingensis</name>
    <dbReference type="NCBI Taxonomy" id="1775926"/>
    <lineage>
        <taxon>Eukaryota</taxon>
        <taxon>Fungi</taxon>
        <taxon>Dikarya</taxon>
        <taxon>Ascomycota</taxon>
        <taxon>Saccharomycotina</taxon>
        <taxon>Pichiomycetes</taxon>
        <taxon>Debaryomycetaceae</taxon>
        <taxon>Candida/Lodderomyces clade</taxon>
        <taxon>Lodderomyces</taxon>
    </lineage>
</organism>
<dbReference type="GeneID" id="92205994"/>
<proteinExistence type="inferred from homology"/>
<name>A0ABP0ZFE8_9ASCO</name>
<reference evidence="5 6" key="1">
    <citation type="submission" date="2024-03" db="EMBL/GenBank/DDBJ databases">
        <authorList>
            <person name="Brejova B."/>
        </authorList>
    </citation>
    <scope>NUCLEOTIDE SEQUENCE [LARGE SCALE GENOMIC DNA]</scope>
    <source>
        <strain evidence="5 6">CBS 14171</strain>
    </source>
</reference>
<dbReference type="InterPro" id="IPR008991">
    <property type="entry name" value="Translation_prot_SH3-like_sf"/>
</dbReference>
<dbReference type="SUPFAM" id="SSF50104">
    <property type="entry name" value="Translation proteins SH3-like domain"/>
    <property type="match status" value="1"/>
</dbReference>
<dbReference type="InterPro" id="IPR002784">
    <property type="entry name" value="Ribosomal_eL14_dom"/>
</dbReference>
<evidence type="ECO:0000259" key="4">
    <source>
        <dbReference type="Pfam" id="PF01929"/>
    </source>
</evidence>
<dbReference type="RefSeq" id="XP_066827736.1">
    <property type="nucleotide sequence ID" value="XM_066976757.1"/>
</dbReference>
<evidence type="ECO:0000256" key="2">
    <source>
        <dbReference type="ARBA" id="ARBA00022980"/>
    </source>
</evidence>
<feature type="domain" description="Large ribosomal subunit protein eL14" evidence="4">
    <location>
        <begin position="49"/>
        <end position="124"/>
    </location>
</feature>
<dbReference type="CDD" id="cd23702">
    <property type="entry name" value="eL14"/>
    <property type="match status" value="1"/>
</dbReference>
<comment type="similarity">
    <text evidence="1">Belongs to the eukaryotic ribosomal protein eL14 family.</text>
</comment>
<accession>A0ABP0ZFE8</accession>
<dbReference type="PANTHER" id="PTHR11127">
    <property type="entry name" value="60S RIBOSOMAL PROTEIN L14"/>
    <property type="match status" value="1"/>
</dbReference>
<evidence type="ECO:0000313" key="5">
    <source>
        <dbReference type="EMBL" id="CAK9436240.1"/>
    </source>
</evidence>
<dbReference type="Gene3D" id="6.10.250.2270">
    <property type="match status" value="1"/>
</dbReference>
<keyword evidence="2" id="KW-0689">Ribosomal protein</keyword>
<gene>
    <name evidence="5" type="ORF">LODBEIA_P07980</name>
</gene>
<keyword evidence="3" id="KW-0687">Ribonucleoprotein</keyword>
<dbReference type="Pfam" id="PF01929">
    <property type="entry name" value="Ribosomal_L14e"/>
    <property type="match status" value="1"/>
</dbReference>
<dbReference type="PANTHER" id="PTHR11127:SF2">
    <property type="entry name" value="LARGE RIBOSOMAL SUBUNIT PROTEIN EL14"/>
    <property type="match status" value="1"/>
</dbReference>
<evidence type="ECO:0000256" key="3">
    <source>
        <dbReference type="ARBA" id="ARBA00023274"/>
    </source>
</evidence>
<evidence type="ECO:0000313" key="6">
    <source>
        <dbReference type="Proteomes" id="UP001497383"/>
    </source>
</evidence>
<sequence>MSETIVKSPSFRTVHTGRLVLLNNKHLAVVVEIIDNKRVLIDSVDPVVPRQAISLDKVVLTPVVLPGLTRGARTATVAKKWKASNVDAQWAKSGWAKKLASRERRRELTDFERFQVLVLKKQRRYATKKALAKA</sequence>